<keyword evidence="3" id="KW-0804">Transcription</keyword>
<dbReference type="RefSeq" id="WP_249296954.1">
    <property type="nucleotide sequence ID" value="NZ_JACRSX010000001.1"/>
</dbReference>
<evidence type="ECO:0000256" key="3">
    <source>
        <dbReference type="ARBA" id="ARBA00023163"/>
    </source>
</evidence>
<dbReference type="Gene3D" id="1.10.10.10">
    <property type="entry name" value="Winged helix-like DNA-binding domain superfamily/Winged helix DNA-binding domain"/>
    <property type="match status" value="1"/>
</dbReference>
<feature type="domain" description="HTH marR-type" evidence="4">
    <location>
        <begin position="1"/>
        <end position="134"/>
    </location>
</feature>
<evidence type="ECO:0000313" key="6">
    <source>
        <dbReference type="Proteomes" id="UP000606193"/>
    </source>
</evidence>
<dbReference type="InterPro" id="IPR036390">
    <property type="entry name" value="WH_DNA-bd_sf"/>
</dbReference>
<keyword evidence="6" id="KW-1185">Reference proteome</keyword>
<dbReference type="Pfam" id="PF12802">
    <property type="entry name" value="MarR_2"/>
    <property type="match status" value="1"/>
</dbReference>
<gene>
    <name evidence="5" type="ORF">H8704_01025</name>
</gene>
<dbReference type="PROSITE" id="PS01117">
    <property type="entry name" value="HTH_MARR_1"/>
    <property type="match status" value="1"/>
</dbReference>
<keyword evidence="1" id="KW-0805">Transcription regulation</keyword>
<dbReference type="Proteomes" id="UP000606193">
    <property type="component" value="Unassembled WGS sequence"/>
</dbReference>
<dbReference type="InterPro" id="IPR023187">
    <property type="entry name" value="Tscrpt_reg_MarR-type_CS"/>
</dbReference>
<sequence length="153" mass="18037">MKDYLCEAEDFQRYFEKASEQVCRKYGITVIGLQILTFLGDNPERNTAKDICRCRFIKNSIASMTIDKLVNRGYIIRESDAKDRRIQRLKLTGEADPIVKDGRKMREQFTELIFEDFSREEIDLFLSMIDRICDSVRRRVDSYNDNKKEGKGE</sequence>
<dbReference type="PROSITE" id="PS50995">
    <property type="entry name" value="HTH_MARR_2"/>
    <property type="match status" value="1"/>
</dbReference>
<dbReference type="SMART" id="SM00347">
    <property type="entry name" value="HTH_MARR"/>
    <property type="match status" value="1"/>
</dbReference>
<proteinExistence type="predicted"/>
<dbReference type="EMBL" id="JACRSX010000001">
    <property type="protein sequence ID" value="MBC8561225.1"/>
    <property type="molecule type" value="Genomic_DNA"/>
</dbReference>
<keyword evidence="2" id="KW-0238">DNA-binding</keyword>
<dbReference type="SUPFAM" id="SSF46785">
    <property type="entry name" value="Winged helix' DNA-binding domain"/>
    <property type="match status" value="1"/>
</dbReference>
<name>A0ABR7MXX0_9FIRM</name>
<dbReference type="PRINTS" id="PR00598">
    <property type="entry name" value="HTHMARR"/>
</dbReference>
<evidence type="ECO:0000256" key="1">
    <source>
        <dbReference type="ARBA" id="ARBA00023015"/>
    </source>
</evidence>
<accession>A0ABR7MXX0</accession>
<organism evidence="5 6">
    <name type="scientific">Jutongia huaianensis</name>
    <dbReference type="NCBI Taxonomy" id="2763668"/>
    <lineage>
        <taxon>Bacteria</taxon>
        <taxon>Bacillati</taxon>
        <taxon>Bacillota</taxon>
        <taxon>Clostridia</taxon>
        <taxon>Lachnospirales</taxon>
        <taxon>Lachnospiraceae</taxon>
        <taxon>Jutongia</taxon>
    </lineage>
</organism>
<evidence type="ECO:0000256" key="2">
    <source>
        <dbReference type="ARBA" id="ARBA00023125"/>
    </source>
</evidence>
<evidence type="ECO:0000259" key="4">
    <source>
        <dbReference type="PROSITE" id="PS50995"/>
    </source>
</evidence>
<evidence type="ECO:0000313" key="5">
    <source>
        <dbReference type="EMBL" id="MBC8561225.1"/>
    </source>
</evidence>
<protein>
    <submittedName>
        <fullName evidence="5">Winged helix-turn-helix transcriptional regulator</fullName>
    </submittedName>
</protein>
<reference evidence="5 6" key="1">
    <citation type="submission" date="2020-08" db="EMBL/GenBank/DDBJ databases">
        <title>Genome public.</title>
        <authorList>
            <person name="Liu C."/>
            <person name="Sun Q."/>
        </authorList>
    </citation>
    <scope>NUCLEOTIDE SEQUENCE [LARGE SCALE GENOMIC DNA]</scope>
    <source>
        <strain evidence="5 6">NSJ-37</strain>
    </source>
</reference>
<dbReference type="PANTHER" id="PTHR42756:SF1">
    <property type="entry name" value="TRANSCRIPTIONAL REPRESSOR OF EMRAB OPERON"/>
    <property type="match status" value="1"/>
</dbReference>
<comment type="caution">
    <text evidence="5">The sequence shown here is derived from an EMBL/GenBank/DDBJ whole genome shotgun (WGS) entry which is preliminary data.</text>
</comment>
<dbReference type="InterPro" id="IPR036388">
    <property type="entry name" value="WH-like_DNA-bd_sf"/>
</dbReference>
<dbReference type="PANTHER" id="PTHR42756">
    <property type="entry name" value="TRANSCRIPTIONAL REGULATOR, MARR"/>
    <property type="match status" value="1"/>
</dbReference>
<dbReference type="InterPro" id="IPR000835">
    <property type="entry name" value="HTH_MarR-typ"/>
</dbReference>